<evidence type="ECO:0000313" key="1">
    <source>
        <dbReference type="EMBL" id="KAF2124365.1"/>
    </source>
</evidence>
<dbReference type="GeneID" id="54411355"/>
<sequence length="567" mass="63725">MAELQMTGNLAAVRAEAQTTGTSASITSIERPLLRDTATANQSTLPILDLAKSNSLSGAPDGYVTPFLNRPAEIRNAIYETLFQYDDPIVLMGRHPWASPRLACPIPGVNFLSSCHQVWSEAAAMLYSRNTFLVCFPMANCEHTPYLHRIEKWLYKIGTHEALLRRLSIDLGPPCPARLPRRLDVAPLGNWIWSRTNSKLQILFVETDRTDHDPSSRHLHPSSTVQNYGVDVLNSMLACLERERLTTIGLYLRPSKVLESVILSNDGNRVTFLLSTDTHKPSRDPARIVLEVSNTGGLQRVYSKRQPIRLAELMYRYPRIEKRFSTLVGGAGHQLKYNLNKNTLSESLPETFAINKEIRELALDYFKREIIVEMSTQEPRATFGDFHALHGWIENIRPFSQVDGIQQVFDAPTIILLYDLAGRVNLNSVRYQATNLVRKASLLLDTSTTICVQLTCPEDSVIKQELGVTSLYELQRRCLLVLEALLDQHPTRRSLPCPDIWVDYRGLPCEIEFRLENPIVLEGEADCGGLILDTEACIQRLTEAYGGIDEETGTLLGTTLALADVLW</sequence>
<keyword evidence="2" id="KW-1185">Reference proteome</keyword>
<dbReference type="AlphaFoldDB" id="A0A6A5ZZB6"/>
<dbReference type="OrthoDB" id="3693499at2759"/>
<evidence type="ECO:0000313" key="2">
    <source>
        <dbReference type="Proteomes" id="UP000799771"/>
    </source>
</evidence>
<name>A0A6A5ZZB6_9PLEO</name>
<organism evidence="1 2">
    <name type="scientific">Dothidotthia symphoricarpi CBS 119687</name>
    <dbReference type="NCBI Taxonomy" id="1392245"/>
    <lineage>
        <taxon>Eukaryota</taxon>
        <taxon>Fungi</taxon>
        <taxon>Dikarya</taxon>
        <taxon>Ascomycota</taxon>
        <taxon>Pezizomycotina</taxon>
        <taxon>Dothideomycetes</taxon>
        <taxon>Pleosporomycetidae</taxon>
        <taxon>Pleosporales</taxon>
        <taxon>Dothidotthiaceae</taxon>
        <taxon>Dothidotthia</taxon>
    </lineage>
</organism>
<dbReference type="InterPro" id="IPR038883">
    <property type="entry name" value="AN11006-like"/>
</dbReference>
<dbReference type="EMBL" id="ML977519">
    <property type="protein sequence ID" value="KAF2124365.1"/>
    <property type="molecule type" value="Genomic_DNA"/>
</dbReference>
<accession>A0A6A5ZZB6</accession>
<gene>
    <name evidence="1" type="ORF">P153DRAFT_390402</name>
</gene>
<reference evidence="1" key="1">
    <citation type="journal article" date="2020" name="Stud. Mycol.">
        <title>101 Dothideomycetes genomes: a test case for predicting lifestyles and emergence of pathogens.</title>
        <authorList>
            <person name="Haridas S."/>
            <person name="Albert R."/>
            <person name="Binder M."/>
            <person name="Bloem J."/>
            <person name="Labutti K."/>
            <person name="Salamov A."/>
            <person name="Andreopoulos B."/>
            <person name="Baker S."/>
            <person name="Barry K."/>
            <person name="Bills G."/>
            <person name="Bluhm B."/>
            <person name="Cannon C."/>
            <person name="Castanera R."/>
            <person name="Culley D."/>
            <person name="Daum C."/>
            <person name="Ezra D."/>
            <person name="Gonzalez J."/>
            <person name="Henrissat B."/>
            <person name="Kuo A."/>
            <person name="Liang C."/>
            <person name="Lipzen A."/>
            <person name="Lutzoni F."/>
            <person name="Magnuson J."/>
            <person name="Mondo S."/>
            <person name="Nolan M."/>
            <person name="Ohm R."/>
            <person name="Pangilinan J."/>
            <person name="Park H.-J."/>
            <person name="Ramirez L."/>
            <person name="Alfaro M."/>
            <person name="Sun H."/>
            <person name="Tritt A."/>
            <person name="Yoshinaga Y."/>
            <person name="Zwiers L.-H."/>
            <person name="Turgeon B."/>
            <person name="Goodwin S."/>
            <person name="Spatafora J."/>
            <person name="Crous P."/>
            <person name="Grigoriev I."/>
        </authorList>
    </citation>
    <scope>NUCLEOTIDE SEQUENCE</scope>
    <source>
        <strain evidence="1">CBS 119687</strain>
    </source>
</reference>
<dbReference type="RefSeq" id="XP_033518758.1">
    <property type="nucleotide sequence ID" value="XM_033670923.1"/>
</dbReference>
<proteinExistence type="predicted"/>
<protein>
    <submittedName>
        <fullName evidence="1">Uncharacterized protein</fullName>
    </submittedName>
</protein>
<dbReference type="Proteomes" id="UP000799771">
    <property type="component" value="Unassembled WGS sequence"/>
</dbReference>
<dbReference type="PANTHER" id="PTHR42085">
    <property type="entry name" value="F-BOX DOMAIN-CONTAINING PROTEIN"/>
    <property type="match status" value="1"/>
</dbReference>
<dbReference type="PANTHER" id="PTHR42085:SF1">
    <property type="entry name" value="F-BOX DOMAIN-CONTAINING PROTEIN"/>
    <property type="match status" value="1"/>
</dbReference>